<dbReference type="eggNOG" id="COG3335">
    <property type="taxonomic scope" value="Bacteria"/>
</dbReference>
<sequence length="230" mass="26564">MNAWADEDPETVRLSIDTKATVLVGQYSRGGKSRGTEAVKAWDHDMRPREKLVPGGILEPVSGKSFLFFGSSNKTSDFLVDGLELWWEERKSSLSHVKQLVINMDNGPECNGRRSQFLYRMTVFADMSGLDIRLIYYPPYHSKYNSIERYWAGLEKSWNGYLLESVTTVINRAKSFTWRGIAATAMLIDTVYQKGIKLCGKEKKQMEKRLMRSKDLQWWDISIRPEMVFL</sequence>
<gene>
    <name evidence="1" type="ordered locus">Cpha266_0332</name>
</gene>
<dbReference type="InterPro" id="IPR036397">
    <property type="entry name" value="RNaseH_sf"/>
</dbReference>
<dbReference type="KEGG" id="cph:Cpha266_0332"/>
<dbReference type="HOGENOM" id="CLU_064709_1_0_10"/>
<dbReference type="STRING" id="290317.Cpha266_0332"/>
<name>A1BDB4_CHLPD</name>
<dbReference type="EMBL" id="CP000492">
    <property type="protein sequence ID" value="ABL64391.1"/>
    <property type="molecule type" value="Genomic_DNA"/>
</dbReference>
<dbReference type="Proteomes" id="UP000008701">
    <property type="component" value="Chromosome"/>
</dbReference>
<reference evidence="1 2" key="1">
    <citation type="submission" date="2006-12" db="EMBL/GenBank/DDBJ databases">
        <title>Complete sequence of Chlorobium phaeobacteroides DSM 266.</title>
        <authorList>
            <consortium name="US DOE Joint Genome Institute"/>
            <person name="Copeland A."/>
            <person name="Lucas S."/>
            <person name="Lapidus A."/>
            <person name="Barry K."/>
            <person name="Detter J.C."/>
            <person name="Glavina del Rio T."/>
            <person name="Hammon N."/>
            <person name="Israni S."/>
            <person name="Pitluck S."/>
            <person name="Goltsman E."/>
            <person name="Schmutz J."/>
            <person name="Larimer F."/>
            <person name="Land M."/>
            <person name="Hauser L."/>
            <person name="Mikhailova N."/>
            <person name="Li T."/>
            <person name="Overmann J."/>
            <person name="Bryant D.A."/>
            <person name="Richardson P."/>
        </authorList>
    </citation>
    <scope>NUCLEOTIDE SEQUENCE [LARGE SCALE GENOMIC DNA]</scope>
    <source>
        <strain evidence="1 2">DSM 266</strain>
    </source>
</reference>
<accession>A1BDB4</accession>
<dbReference type="AlphaFoldDB" id="A1BDB4"/>
<organism evidence="1 2">
    <name type="scientific">Chlorobium phaeobacteroides (strain DSM 266 / SMG 266 / 2430)</name>
    <dbReference type="NCBI Taxonomy" id="290317"/>
    <lineage>
        <taxon>Bacteria</taxon>
        <taxon>Pseudomonadati</taxon>
        <taxon>Chlorobiota</taxon>
        <taxon>Chlorobiia</taxon>
        <taxon>Chlorobiales</taxon>
        <taxon>Chlorobiaceae</taxon>
        <taxon>Chlorobium/Pelodictyon group</taxon>
        <taxon>Chlorobium</taxon>
    </lineage>
</organism>
<dbReference type="InterPro" id="IPR011518">
    <property type="entry name" value="Transposase_36"/>
</dbReference>
<proteinExistence type="predicted"/>
<dbReference type="GO" id="GO:0003676">
    <property type="term" value="F:nucleic acid binding"/>
    <property type="evidence" value="ECO:0007669"/>
    <property type="project" value="InterPro"/>
</dbReference>
<evidence type="ECO:0000313" key="1">
    <source>
        <dbReference type="EMBL" id="ABL64391.1"/>
    </source>
</evidence>
<protein>
    <submittedName>
        <fullName evidence="1">Rhodopirellula transposase family protein</fullName>
    </submittedName>
</protein>
<keyword evidence="2" id="KW-1185">Reference proteome</keyword>
<dbReference type="OrthoDB" id="149069at2"/>
<evidence type="ECO:0000313" key="2">
    <source>
        <dbReference type="Proteomes" id="UP000008701"/>
    </source>
</evidence>
<dbReference type="Gene3D" id="3.30.420.10">
    <property type="entry name" value="Ribonuclease H-like superfamily/Ribonuclease H"/>
    <property type="match status" value="1"/>
</dbReference>
<dbReference type="Pfam" id="PF07592">
    <property type="entry name" value="DDE_Tnp_ISAZ013"/>
    <property type="match status" value="1"/>
</dbReference>